<dbReference type="InterPro" id="IPR006935">
    <property type="entry name" value="Helicase/UvrB_N"/>
</dbReference>
<feature type="domain" description="Helicase ATP-binding" evidence="4">
    <location>
        <begin position="39"/>
        <end position="190"/>
    </location>
</feature>
<dbReference type="EMBL" id="CP014567">
    <property type="protein sequence ID" value="AVI05790.1"/>
    <property type="molecule type" value="Genomic_DNA"/>
</dbReference>
<dbReference type="GO" id="GO:0006310">
    <property type="term" value="P:DNA recombination"/>
    <property type="evidence" value="ECO:0007669"/>
    <property type="project" value="TreeGrafter"/>
</dbReference>
<evidence type="ECO:0000256" key="1">
    <source>
        <dbReference type="ARBA" id="ARBA00022741"/>
    </source>
</evidence>
<accession>A0A3S7GU39</accession>
<evidence type="ECO:0000256" key="2">
    <source>
        <dbReference type="ARBA" id="ARBA00022840"/>
    </source>
</evidence>
<dbReference type="InterPro" id="IPR027417">
    <property type="entry name" value="P-loop_NTPase"/>
</dbReference>
<dbReference type="GO" id="GO:0016787">
    <property type="term" value="F:hydrolase activity"/>
    <property type="evidence" value="ECO:0007669"/>
    <property type="project" value="InterPro"/>
</dbReference>
<evidence type="ECO:0000259" key="5">
    <source>
        <dbReference type="PROSITE" id="PS51194"/>
    </source>
</evidence>
<name>A0A3S7GU39_STAHO</name>
<dbReference type="Pfam" id="PF04851">
    <property type="entry name" value="ResIII"/>
    <property type="match status" value="1"/>
</dbReference>
<dbReference type="Proteomes" id="UP000665944">
    <property type="component" value="Unassembled WGS sequence"/>
</dbReference>
<dbReference type="EMBL" id="JAGHKT020000004">
    <property type="protein sequence ID" value="MCM5672101.1"/>
    <property type="molecule type" value="Genomic_DNA"/>
</dbReference>
<dbReference type="GO" id="GO:0043138">
    <property type="term" value="F:3'-5' DNA helicase activity"/>
    <property type="evidence" value="ECO:0007669"/>
    <property type="project" value="TreeGrafter"/>
</dbReference>
<dbReference type="SUPFAM" id="SSF52540">
    <property type="entry name" value="P-loop containing nucleoside triphosphate hydrolases"/>
    <property type="match status" value="1"/>
</dbReference>
<evidence type="ECO:0000313" key="7">
    <source>
        <dbReference type="EMBL" id="MCM5672101.1"/>
    </source>
</evidence>
<keyword evidence="2" id="KW-0067">ATP-binding</keyword>
<dbReference type="PROSITE" id="PS51194">
    <property type="entry name" value="HELICASE_CTER"/>
    <property type="match status" value="1"/>
</dbReference>
<dbReference type="SMART" id="SM00490">
    <property type="entry name" value="HELICc"/>
    <property type="match status" value="1"/>
</dbReference>
<reference evidence="6" key="1">
    <citation type="submission" date="2016-02" db="EMBL/GenBank/DDBJ databases">
        <title>Genomic sequence of a clinical Staphylococcus hominis isolate.</title>
        <authorList>
            <person name="McClure J.M."/>
            <person name="Zhang K."/>
        </authorList>
    </citation>
    <scope>NUCLEOTIDE SEQUENCE</scope>
    <source>
        <strain evidence="6">C34847</strain>
    </source>
</reference>
<dbReference type="GO" id="GO:0006270">
    <property type="term" value="P:DNA replication initiation"/>
    <property type="evidence" value="ECO:0007669"/>
    <property type="project" value="TreeGrafter"/>
</dbReference>
<organism evidence="6">
    <name type="scientific">Staphylococcus hominis</name>
    <dbReference type="NCBI Taxonomy" id="1290"/>
    <lineage>
        <taxon>Bacteria</taxon>
        <taxon>Bacillati</taxon>
        <taxon>Bacillota</taxon>
        <taxon>Bacilli</taxon>
        <taxon>Bacillales</taxon>
        <taxon>Staphylococcaceae</taxon>
        <taxon>Staphylococcus</taxon>
    </lineage>
</organism>
<dbReference type="InterPro" id="IPR001650">
    <property type="entry name" value="Helicase_C-like"/>
</dbReference>
<proteinExistence type="predicted"/>
<protein>
    <submittedName>
        <fullName evidence="6">Comf operon protein 1</fullName>
    </submittedName>
    <submittedName>
        <fullName evidence="7">DEAD/DEAH box helicase family protein</fullName>
    </submittedName>
</protein>
<keyword evidence="3" id="KW-0238">DNA-binding</keyword>
<dbReference type="RefSeq" id="WP_017175929.1">
    <property type="nucleotide sequence ID" value="NZ_CP014107.1"/>
</dbReference>
<dbReference type="AlphaFoldDB" id="A0A3S7GU39"/>
<keyword evidence="8" id="KW-1185">Reference proteome</keyword>
<evidence type="ECO:0000259" key="4">
    <source>
        <dbReference type="PROSITE" id="PS51192"/>
    </source>
</evidence>
<dbReference type="GO" id="GO:0005524">
    <property type="term" value="F:ATP binding"/>
    <property type="evidence" value="ECO:0007669"/>
    <property type="project" value="UniProtKB-KW"/>
</dbReference>
<evidence type="ECO:0000313" key="6">
    <source>
        <dbReference type="EMBL" id="AVI05790.1"/>
    </source>
</evidence>
<keyword evidence="7" id="KW-0347">Helicase</keyword>
<feature type="domain" description="Helicase C-terminal" evidence="5">
    <location>
        <begin position="220"/>
        <end position="360"/>
    </location>
</feature>
<dbReference type="SMART" id="SM00487">
    <property type="entry name" value="DEXDc"/>
    <property type="match status" value="1"/>
</dbReference>
<gene>
    <name evidence="6" type="ORF">AZE34_03075</name>
    <name evidence="7" type="ORF">J7T32_004870</name>
</gene>
<dbReference type="PROSITE" id="PS51192">
    <property type="entry name" value="HELICASE_ATP_BIND_1"/>
    <property type="match status" value="1"/>
</dbReference>
<dbReference type="Pfam" id="PF00271">
    <property type="entry name" value="Helicase_C"/>
    <property type="match status" value="1"/>
</dbReference>
<dbReference type="Gene3D" id="3.40.50.300">
    <property type="entry name" value="P-loop containing nucleotide triphosphate hydrolases"/>
    <property type="match status" value="2"/>
</dbReference>
<dbReference type="PANTHER" id="PTHR30580:SF1">
    <property type="entry name" value="COMF OPERON PROTEIN 1"/>
    <property type="match status" value="1"/>
</dbReference>
<keyword evidence="1" id="KW-0547">Nucleotide-binding</keyword>
<sequence>MDNITEYKIIKSKNVKSEGLYTLSFKLSEQQCYASEKILSAIENCEDLLLYAVTGAGKTEMIYEGISLSRKRGFNVAIISPRVDVVVEISQRIKEVFLKENIDVLHQSSKQQYNGHFVICTIHQLYRFKNHFEVIFVDEIDAFPLPMDHHLQNAIKQAAKPLSTLIYMTATPPRHLLRQIPKHRIIQLPARFHRHPLPVPKFKYFKLNMNRTQSFLKYMLLNQIEHKRFTLVFFNNIEKMIKISEYYKKIFSDLICISSEDALRFEKVKALREGKHRIVFTTTILERGFTMAQLDVIVINADTFEKAALVQIAGRVGRKQEAPTGMVLFLHEGVSISMLMAKKDITRMNKLGIQRGWIDE</sequence>
<dbReference type="GO" id="GO:0006302">
    <property type="term" value="P:double-strand break repair"/>
    <property type="evidence" value="ECO:0007669"/>
    <property type="project" value="TreeGrafter"/>
</dbReference>
<dbReference type="InterPro" id="IPR014001">
    <property type="entry name" value="Helicase_ATP-bd"/>
</dbReference>
<dbReference type="PANTHER" id="PTHR30580">
    <property type="entry name" value="PRIMOSOMAL PROTEIN N"/>
    <property type="match status" value="1"/>
</dbReference>
<reference evidence="7 8" key="2">
    <citation type="submission" date="2022-06" db="EMBL/GenBank/DDBJ databases">
        <title>Staphylococcus hominis ShoR14 genome sequence.</title>
        <authorList>
            <person name="Yeo C.C."/>
            <person name="Chew C.H."/>
            <person name="Che Hamzah A.M."/>
            <person name="Al-Trad E.I."/>
        </authorList>
    </citation>
    <scope>NUCLEOTIDE SEQUENCE [LARGE SCALE GENOMIC DNA]</scope>
    <source>
        <strain evidence="7 8">ShoR14</strain>
    </source>
</reference>
<keyword evidence="7" id="KW-0378">Hydrolase</keyword>
<evidence type="ECO:0000313" key="8">
    <source>
        <dbReference type="Proteomes" id="UP000665944"/>
    </source>
</evidence>
<evidence type="ECO:0000256" key="3">
    <source>
        <dbReference type="ARBA" id="ARBA00023125"/>
    </source>
</evidence>
<dbReference type="GO" id="GO:0003677">
    <property type="term" value="F:DNA binding"/>
    <property type="evidence" value="ECO:0007669"/>
    <property type="project" value="UniProtKB-KW"/>
</dbReference>